<sequence>MVTKVPGADVVLARAIVFSGRVVPSAAEADFTGHSRPLRRLHAQAANLVFEANAQGAHRLLERLNITDATDAGYLERLAARYQRLQRYDTALTMRQRAAELEPHNPIRHLALGRALQRASSTGLQRDPIAGLTTGPQPRTEEARAALTRAAELAPKNPAILHELGRLEFDHGDLHKGLALLEAAVEQRPNAAWHIDVAKRFRKPHVLQLEKALEHYEKALQLDPRHDQTLRHIITIGCRAVSDWPRLWRSAELYENHRSRATRERRREAMDQLAVLFEGADLDASQAAAAVRVLDQAEAAGSRLSWPTTALVSYRLQFAGHLDEGFKLRRRLAERSLAWLGTTSGGHIGHRQKVLAALIYLDRRAEAQKLIDPLPWEPQTDLARQQLEKLAADVHLTRGDLQPYRDYSRRQRLRVPLPVDDTMESLVRGRRVAIVGPVDTGDTLGHLIDDYDVVVRPRFAPDFVAQHPASQGSRTDIVYINGQDIDPLLPRLSAAIQEGSLQLAVARPISLQQHLTRQLPWLRFYRQDFSLNFHGGPLGVQRFIYDLLQFEPAEIAVFNSDMYTGLDPFASGYRDAKDTSFGPGSIMNDLIVLHDLLFDFRYLNWLRSTGVVTLHGRTAEVGAMTEEQYIRAIETGGALR</sequence>
<organism evidence="2 3">
    <name type="scientific">Nesterenkonia rhizosphaerae</name>
    <dbReference type="NCBI Taxonomy" id="1348272"/>
    <lineage>
        <taxon>Bacteria</taxon>
        <taxon>Bacillati</taxon>
        <taxon>Actinomycetota</taxon>
        <taxon>Actinomycetes</taxon>
        <taxon>Micrococcales</taxon>
        <taxon>Micrococcaceae</taxon>
        <taxon>Nesterenkonia</taxon>
    </lineage>
</organism>
<dbReference type="Pfam" id="PF14559">
    <property type="entry name" value="TPR_19"/>
    <property type="match status" value="1"/>
</dbReference>
<comment type="caution">
    <text evidence="2">The sequence shown here is derived from an EMBL/GenBank/DDBJ whole genome shotgun (WGS) entry which is preliminary data.</text>
</comment>
<evidence type="ECO:0000313" key="3">
    <source>
        <dbReference type="Proteomes" id="UP001500368"/>
    </source>
</evidence>
<reference evidence="3" key="1">
    <citation type="journal article" date="2019" name="Int. J. Syst. Evol. Microbiol.">
        <title>The Global Catalogue of Microorganisms (GCM) 10K type strain sequencing project: providing services to taxonomists for standard genome sequencing and annotation.</title>
        <authorList>
            <consortium name="The Broad Institute Genomics Platform"/>
            <consortium name="The Broad Institute Genome Sequencing Center for Infectious Disease"/>
            <person name="Wu L."/>
            <person name="Ma J."/>
        </authorList>
    </citation>
    <scope>NUCLEOTIDE SEQUENCE [LARGE SCALE GENOMIC DNA]</scope>
    <source>
        <strain evidence="3">JCM 19129</strain>
    </source>
</reference>
<protein>
    <recommendedName>
        <fullName evidence="4">Tetratricopeptide repeat protein</fullName>
    </recommendedName>
</protein>
<dbReference type="EMBL" id="BAABLW010000003">
    <property type="protein sequence ID" value="GAA4915372.1"/>
    <property type="molecule type" value="Genomic_DNA"/>
</dbReference>
<evidence type="ECO:0000313" key="2">
    <source>
        <dbReference type="EMBL" id="GAA4915372.1"/>
    </source>
</evidence>
<gene>
    <name evidence="2" type="ORF">GCM10025790_08030</name>
</gene>
<name>A0ABP9FZ54_9MICC</name>
<feature type="repeat" description="TPR" evidence="1">
    <location>
        <begin position="72"/>
        <end position="105"/>
    </location>
</feature>
<keyword evidence="3" id="KW-1185">Reference proteome</keyword>
<dbReference type="InterPro" id="IPR019734">
    <property type="entry name" value="TPR_rpt"/>
</dbReference>
<dbReference type="PROSITE" id="PS50005">
    <property type="entry name" value="TPR"/>
    <property type="match status" value="1"/>
</dbReference>
<dbReference type="SUPFAM" id="SSF48452">
    <property type="entry name" value="TPR-like"/>
    <property type="match status" value="1"/>
</dbReference>
<dbReference type="Gene3D" id="1.25.40.10">
    <property type="entry name" value="Tetratricopeptide repeat domain"/>
    <property type="match status" value="2"/>
</dbReference>
<dbReference type="Proteomes" id="UP001500368">
    <property type="component" value="Unassembled WGS sequence"/>
</dbReference>
<keyword evidence="1" id="KW-0802">TPR repeat</keyword>
<dbReference type="InterPro" id="IPR011990">
    <property type="entry name" value="TPR-like_helical_dom_sf"/>
</dbReference>
<accession>A0ABP9FZ54</accession>
<proteinExistence type="predicted"/>
<evidence type="ECO:0008006" key="4">
    <source>
        <dbReference type="Google" id="ProtNLM"/>
    </source>
</evidence>
<evidence type="ECO:0000256" key="1">
    <source>
        <dbReference type="PROSITE-ProRule" id="PRU00339"/>
    </source>
</evidence>